<dbReference type="InterPro" id="IPR046885">
    <property type="entry name" value="MnmA-like_C"/>
</dbReference>
<comment type="subcellular location">
    <subcellularLocation>
        <location evidence="10">Cytoplasm</location>
    </subcellularLocation>
</comment>
<evidence type="ECO:0000256" key="1">
    <source>
        <dbReference type="ARBA" id="ARBA00022490"/>
    </source>
</evidence>
<feature type="binding site" evidence="10">
    <location>
        <begin position="12"/>
        <end position="19"/>
    </location>
    <ligand>
        <name>ATP</name>
        <dbReference type="ChEBI" id="CHEBI:30616"/>
    </ligand>
</feature>
<organism evidence="13 14">
    <name type="scientific">Geobacter soli</name>
    <dbReference type="NCBI Taxonomy" id="1510391"/>
    <lineage>
        <taxon>Bacteria</taxon>
        <taxon>Pseudomonadati</taxon>
        <taxon>Thermodesulfobacteriota</taxon>
        <taxon>Desulfuromonadia</taxon>
        <taxon>Geobacterales</taxon>
        <taxon>Geobacteraceae</taxon>
        <taxon>Geobacter</taxon>
    </lineage>
</organism>
<comment type="function">
    <text evidence="10">Catalyzes the 2-thiolation of uridine at the wobble position (U34) of tRNA, leading to the formation of s(2)U34.</text>
</comment>
<evidence type="ECO:0000256" key="10">
    <source>
        <dbReference type="HAMAP-Rule" id="MF_00144"/>
    </source>
</evidence>
<dbReference type="EMBL" id="JXBL01000001">
    <property type="protein sequence ID" value="KIE41585.1"/>
    <property type="molecule type" value="Genomic_DNA"/>
</dbReference>
<feature type="site" description="Interaction with tRNA" evidence="10">
    <location>
        <position position="345"/>
    </location>
</feature>
<keyword evidence="5 10" id="KW-0547">Nucleotide-binding</keyword>
<evidence type="ECO:0000256" key="5">
    <source>
        <dbReference type="ARBA" id="ARBA00022741"/>
    </source>
</evidence>
<dbReference type="Pfam" id="PF03054">
    <property type="entry name" value="tRNA_Me_trans"/>
    <property type="match status" value="1"/>
</dbReference>
<comment type="caution">
    <text evidence="13">The sequence shown here is derived from an EMBL/GenBank/DDBJ whole genome shotgun (WGS) entry which is preliminary data.</text>
</comment>
<feature type="active site" description="Cysteine persulfide intermediate" evidence="10">
    <location>
        <position position="207"/>
    </location>
</feature>
<sequence>MAEKHRQRIVIAMSGGVDSSVAAALLKEEGHEVIGISMQVWDYANFTAAEGEKFDTCCSLDDIHDARRVAEQIGIPFYVVNFEEEFRRLVIDDFVDEYFRGRTPNPCVRCNQRVKFELLLHKARELDADFLATGHYARRVRGEDGLYHLLRGVDPAKDQSYFLFTLTQDQLARTLFPLGEMTKEQVRRLAAERGLRVAEKGESQEICFVPDDDYVRFLEDERGAGLMAGEIVDRDGNVLGRHGGTYRYTVGQRRGLGIAHPTPLYVVGVDAERRQVIVGPAEELLATGLTATGVTWVVPPQGQTVEASCKIRYRHQPVPCTVAVRADGSADVRFRQPEKSVTPGQAVVFYLDDEVLGGGWIEGRL</sequence>
<dbReference type="AlphaFoldDB" id="A0A0C1U1C7"/>
<dbReference type="InterPro" id="IPR004506">
    <property type="entry name" value="MnmA-like"/>
</dbReference>
<dbReference type="EC" id="2.8.1.13" evidence="10"/>
<evidence type="ECO:0000256" key="2">
    <source>
        <dbReference type="ARBA" id="ARBA00022555"/>
    </source>
</evidence>
<evidence type="ECO:0000256" key="9">
    <source>
        <dbReference type="ARBA" id="ARBA00051542"/>
    </source>
</evidence>
<evidence type="ECO:0000313" key="13">
    <source>
        <dbReference type="EMBL" id="KIE41585.1"/>
    </source>
</evidence>
<evidence type="ECO:0000256" key="4">
    <source>
        <dbReference type="ARBA" id="ARBA00022694"/>
    </source>
</evidence>
<feature type="domain" description="tRNA-specific 2-thiouridylase MnmA-like central" evidence="12">
    <location>
        <begin position="227"/>
        <end position="279"/>
    </location>
</feature>
<dbReference type="Pfam" id="PF20259">
    <property type="entry name" value="tRNA_Me_trans_M"/>
    <property type="match status" value="1"/>
</dbReference>
<feature type="disulfide bond" description="Alternate" evidence="10">
    <location>
        <begin position="110"/>
        <end position="207"/>
    </location>
</feature>
<dbReference type="Gene3D" id="3.40.50.620">
    <property type="entry name" value="HUPs"/>
    <property type="match status" value="1"/>
</dbReference>
<dbReference type="GO" id="GO:0000049">
    <property type="term" value="F:tRNA binding"/>
    <property type="evidence" value="ECO:0007669"/>
    <property type="project" value="UniProtKB-KW"/>
</dbReference>
<dbReference type="Proteomes" id="UP000031433">
    <property type="component" value="Unassembled WGS sequence"/>
</dbReference>
<accession>A0A0C1U1C7</accession>
<dbReference type="InterPro" id="IPR014729">
    <property type="entry name" value="Rossmann-like_a/b/a_fold"/>
</dbReference>
<dbReference type="FunFam" id="3.40.50.620:FF:000115">
    <property type="entry name" value="tRNA-specific 2-thiouridylase MnmA"/>
    <property type="match status" value="1"/>
</dbReference>
<feature type="binding site" evidence="10">
    <location>
        <position position="134"/>
    </location>
    <ligand>
        <name>ATP</name>
        <dbReference type="ChEBI" id="CHEBI:30616"/>
    </ligand>
</feature>
<dbReference type="RefSeq" id="WP_039643369.1">
    <property type="nucleotide sequence ID" value="NZ_JXBL01000001.1"/>
</dbReference>
<keyword evidence="6 10" id="KW-0067">ATP-binding</keyword>
<keyword evidence="8 10" id="KW-1015">Disulfide bond</keyword>
<keyword evidence="7 10" id="KW-0694">RNA-binding</keyword>
<keyword evidence="2 10" id="KW-0820">tRNA-binding</keyword>
<dbReference type="Gene3D" id="2.40.30.10">
    <property type="entry name" value="Translation factors"/>
    <property type="match status" value="1"/>
</dbReference>
<dbReference type="SUPFAM" id="SSF52402">
    <property type="entry name" value="Adenine nucleotide alpha hydrolases-like"/>
    <property type="match status" value="1"/>
</dbReference>
<dbReference type="NCBIfam" id="NF001138">
    <property type="entry name" value="PRK00143.1"/>
    <property type="match status" value="1"/>
</dbReference>
<dbReference type="GO" id="GO:0103016">
    <property type="term" value="F:tRNA-uridine 2-sulfurtransferase activity"/>
    <property type="evidence" value="ECO:0007669"/>
    <property type="project" value="UniProtKB-EC"/>
</dbReference>
<dbReference type="GO" id="GO:0002143">
    <property type="term" value="P:tRNA wobble position uridine thiolation"/>
    <property type="evidence" value="ECO:0007669"/>
    <property type="project" value="TreeGrafter"/>
</dbReference>
<feature type="binding site" evidence="10">
    <location>
        <position position="38"/>
    </location>
    <ligand>
        <name>ATP</name>
        <dbReference type="ChEBI" id="CHEBI:30616"/>
    </ligand>
</feature>
<proteinExistence type="inferred from homology"/>
<gene>
    <name evidence="10" type="primary">mnmA</name>
    <name evidence="13" type="ORF">SE37_02540</name>
</gene>
<feature type="region of interest" description="Interaction with tRNA" evidence="10">
    <location>
        <begin position="312"/>
        <end position="313"/>
    </location>
</feature>
<comment type="catalytic activity">
    <reaction evidence="9 10">
        <text>S-sulfanyl-L-cysteinyl-[protein] + uridine(34) in tRNA + AH2 + ATP = 2-thiouridine(34) in tRNA + L-cysteinyl-[protein] + A + AMP + diphosphate + H(+)</text>
        <dbReference type="Rhea" id="RHEA:47032"/>
        <dbReference type="Rhea" id="RHEA-COMP:10131"/>
        <dbReference type="Rhea" id="RHEA-COMP:11726"/>
        <dbReference type="Rhea" id="RHEA-COMP:11727"/>
        <dbReference type="Rhea" id="RHEA-COMP:11728"/>
        <dbReference type="ChEBI" id="CHEBI:13193"/>
        <dbReference type="ChEBI" id="CHEBI:15378"/>
        <dbReference type="ChEBI" id="CHEBI:17499"/>
        <dbReference type="ChEBI" id="CHEBI:29950"/>
        <dbReference type="ChEBI" id="CHEBI:30616"/>
        <dbReference type="ChEBI" id="CHEBI:33019"/>
        <dbReference type="ChEBI" id="CHEBI:61963"/>
        <dbReference type="ChEBI" id="CHEBI:65315"/>
        <dbReference type="ChEBI" id="CHEBI:87170"/>
        <dbReference type="ChEBI" id="CHEBI:456215"/>
        <dbReference type="EC" id="2.8.1.13"/>
    </reaction>
</comment>
<dbReference type="Pfam" id="PF20258">
    <property type="entry name" value="tRNA_Me_trans_C"/>
    <property type="match status" value="1"/>
</dbReference>
<reference evidence="13 14" key="1">
    <citation type="submission" date="2015-01" db="EMBL/GenBank/DDBJ databases">
        <title>Genome sequence of the anaerobic bacterium Geobacter soli GSS01, a dissimilatory Fe(III) reducer from soil.</title>
        <authorList>
            <person name="Yang G."/>
            <person name="Zhou S."/>
        </authorList>
    </citation>
    <scope>NUCLEOTIDE SEQUENCE [LARGE SCALE GENOMIC DNA]</scope>
    <source>
        <strain evidence="13 14">GSS01</strain>
    </source>
</reference>
<name>A0A0C1U1C7_9BACT</name>
<keyword evidence="1 10" id="KW-0963">Cytoplasm</keyword>
<dbReference type="PANTHER" id="PTHR11933:SF5">
    <property type="entry name" value="MITOCHONDRIAL TRNA-SPECIFIC 2-THIOURIDYLASE 1"/>
    <property type="match status" value="1"/>
</dbReference>
<feature type="domain" description="tRNA-specific 2-thiouridylase MnmA-like C-terminal" evidence="11">
    <location>
        <begin position="287"/>
        <end position="361"/>
    </location>
</feature>
<dbReference type="CDD" id="cd01998">
    <property type="entry name" value="MnmA_TRMU-like"/>
    <property type="match status" value="1"/>
</dbReference>
<dbReference type="InterPro" id="IPR046884">
    <property type="entry name" value="MnmA-like_central"/>
</dbReference>
<keyword evidence="3 10" id="KW-0808">Transferase</keyword>
<dbReference type="NCBIfam" id="TIGR00420">
    <property type="entry name" value="trmU"/>
    <property type="match status" value="1"/>
</dbReference>
<dbReference type="InterPro" id="IPR023382">
    <property type="entry name" value="MnmA-like_central_sf"/>
</dbReference>
<dbReference type="Gene3D" id="2.30.30.280">
    <property type="entry name" value="Adenine nucleotide alpha hydrolases-like domains"/>
    <property type="match status" value="1"/>
</dbReference>
<dbReference type="FunFam" id="2.40.30.10:FF:000023">
    <property type="entry name" value="tRNA-specific 2-thiouridylase MnmA"/>
    <property type="match status" value="1"/>
</dbReference>
<evidence type="ECO:0000259" key="11">
    <source>
        <dbReference type="Pfam" id="PF20258"/>
    </source>
</evidence>
<dbReference type="HAMAP" id="MF_00144">
    <property type="entry name" value="tRNA_thiouridyl_MnmA"/>
    <property type="match status" value="1"/>
</dbReference>
<evidence type="ECO:0000256" key="8">
    <source>
        <dbReference type="ARBA" id="ARBA00023157"/>
    </source>
</evidence>
<evidence type="ECO:0000256" key="6">
    <source>
        <dbReference type="ARBA" id="ARBA00022840"/>
    </source>
</evidence>
<evidence type="ECO:0000256" key="3">
    <source>
        <dbReference type="ARBA" id="ARBA00022679"/>
    </source>
</evidence>
<dbReference type="PANTHER" id="PTHR11933">
    <property type="entry name" value="TRNA 5-METHYLAMINOMETHYL-2-THIOURIDYLATE -METHYLTRANSFERASE"/>
    <property type="match status" value="1"/>
</dbReference>
<evidence type="ECO:0000259" key="12">
    <source>
        <dbReference type="Pfam" id="PF20259"/>
    </source>
</evidence>
<evidence type="ECO:0000256" key="7">
    <source>
        <dbReference type="ARBA" id="ARBA00022884"/>
    </source>
</evidence>
<comment type="similarity">
    <text evidence="10">Belongs to the MnmA/TRMU family.</text>
</comment>
<feature type="site" description="Interaction with tRNA" evidence="10">
    <location>
        <position position="135"/>
    </location>
</feature>
<keyword evidence="14" id="KW-1185">Reference proteome</keyword>
<keyword evidence="4 10" id="KW-0819">tRNA processing</keyword>
<protein>
    <recommendedName>
        <fullName evidence="10">tRNA-specific 2-thiouridylase MnmA</fullName>
        <ecNumber evidence="10">2.8.1.13</ecNumber>
    </recommendedName>
</protein>
<comment type="caution">
    <text evidence="10">Lacks conserved residue(s) required for the propagation of feature annotation.</text>
</comment>
<evidence type="ECO:0000313" key="14">
    <source>
        <dbReference type="Proteomes" id="UP000031433"/>
    </source>
</evidence>
<feature type="region of interest" description="Interaction with tRNA" evidence="10">
    <location>
        <begin position="157"/>
        <end position="159"/>
    </location>
</feature>
<dbReference type="GO" id="GO:0005737">
    <property type="term" value="C:cytoplasm"/>
    <property type="evidence" value="ECO:0007669"/>
    <property type="project" value="UniProtKB-SubCell"/>
</dbReference>
<dbReference type="GO" id="GO:0005524">
    <property type="term" value="F:ATP binding"/>
    <property type="evidence" value="ECO:0007669"/>
    <property type="project" value="UniProtKB-KW"/>
</dbReference>
<feature type="active site" description="Nucleophile" evidence="10">
    <location>
        <position position="110"/>
    </location>
</feature>